<gene>
    <name evidence="12" type="ORF">OXX778_LOCUS1640</name>
</gene>
<evidence type="ECO:0000313" key="13">
    <source>
        <dbReference type="Proteomes" id="UP000663879"/>
    </source>
</evidence>
<dbReference type="SMART" id="SM00181">
    <property type="entry name" value="EGF"/>
    <property type="match status" value="1"/>
</dbReference>
<dbReference type="InterPro" id="IPR041645">
    <property type="entry name" value="ADAMTS_CR_2"/>
</dbReference>
<dbReference type="PROSITE" id="PS50215">
    <property type="entry name" value="ADAM_MEPRO"/>
    <property type="match status" value="1"/>
</dbReference>
<name>A0A813M8I7_9BILA</name>
<dbReference type="InterPro" id="IPR024079">
    <property type="entry name" value="MetalloPept_cat_dom_sf"/>
</dbReference>
<feature type="active site" evidence="9">
    <location>
        <position position="316"/>
    </location>
</feature>
<keyword evidence="2 9" id="KW-0479">Metal-binding</keyword>
<dbReference type="EMBL" id="CAJNOC010000110">
    <property type="protein sequence ID" value="CAF0715919.1"/>
    <property type="molecule type" value="Genomic_DNA"/>
</dbReference>
<keyword evidence="5" id="KW-0482">Metalloprotease</keyword>
<dbReference type="PANTHER" id="PTHR11905">
    <property type="entry name" value="ADAM A DISINTEGRIN AND METALLOPROTEASE DOMAIN"/>
    <property type="match status" value="1"/>
</dbReference>
<evidence type="ECO:0000313" key="12">
    <source>
        <dbReference type="EMBL" id="CAF0715919.1"/>
    </source>
</evidence>
<evidence type="ECO:0000256" key="4">
    <source>
        <dbReference type="ARBA" id="ARBA00022833"/>
    </source>
</evidence>
<evidence type="ECO:0000256" key="7">
    <source>
        <dbReference type="ARBA" id="ARBA00023180"/>
    </source>
</evidence>
<dbReference type="PROSITE" id="PS50026">
    <property type="entry name" value="EGF_3"/>
    <property type="match status" value="1"/>
</dbReference>
<dbReference type="SUPFAM" id="SSF57196">
    <property type="entry name" value="EGF/Laminin"/>
    <property type="match status" value="1"/>
</dbReference>
<keyword evidence="13" id="KW-1185">Reference proteome</keyword>
<evidence type="ECO:0000256" key="2">
    <source>
        <dbReference type="ARBA" id="ARBA00022723"/>
    </source>
</evidence>
<sequence length="638" mass="73951">MMFKLEISFSLYYLKLFFFLNNFFENPYYYEKNGRGYGRLSWFNLTSKFTFSGRIFFGDGSNEYMDIYPLFDSNNHHLAEKKSVQDSHLELNPNTIFLDDSIQPTILYFFFYKEKRNKHLFNKRRKYRKKRNFKENPQIAYIRLLIITDPSIYEQHKKFLKTDDDTKIFKNILHYYALTIDGVNHKYQNSFENDPDLRIIVNLENVLILTDKSQSLWSNSEEVLVKGFKTFKGKEVISRKSLDLFSNYVESLNLNFEFNHAMGVFNKDLWNTNEDQSPAQRSSLLGAAYSGAICEYSYSILEDHGGFSNLYVIAHELGHSLGASHDQSEPESKDCDRHDYFLMSPILSYSKIENIQRFSQCSIKQLKNFILDNGEISEQARCLKNQIHNKYEGLNFIKTGKIWNVEDQCKMRHGSDAVYCQSTVDTICSYLYCRVNNQSSCISNGPAVDGTFCSTEGKCYNGICTGSEFTINSENNFIYGDDLVDAFFYGLAEKSSLATCHEWFEILKHNNKSVSFYCNRLRGNKECCQSCSKFTQLTCEDYDFNCPNYIDYCLNGTLADGDEIKELFQVCPRTCHYCDDTPLECFDGLCKNGATCLTNQTESEFFGFKCICPNGFKGSLCEIRNLSSTNDEIEKILK</sequence>
<dbReference type="Gene3D" id="3.40.1620.60">
    <property type="match status" value="1"/>
</dbReference>
<keyword evidence="6 8" id="KW-1015">Disulfide bond</keyword>
<dbReference type="GO" id="GO:0046872">
    <property type="term" value="F:metal ion binding"/>
    <property type="evidence" value="ECO:0007669"/>
    <property type="project" value="UniProtKB-KW"/>
</dbReference>
<evidence type="ECO:0000256" key="1">
    <source>
        <dbReference type="ARBA" id="ARBA00022670"/>
    </source>
</evidence>
<keyword evidence="3" id="KW-0378">Hydrolase</keyword>
<dbReference type="AlphaFoldDB" id="A0A813M8I7"/>
<evidence type="ECO:0000259" key="11">
    <source>
        <dbReference type="PROSITE" id="PS50215"/>
    </source>
</evidence>
<comment type="caution">
    <text evidence="8">Lacks conserved residue(s) required for the propagation of feature annotation.</text>
</comment>
<protein>
    <submittedName>
        <fullName evidence="12">Uncharacterized protein</fullName>
    </submittedName>
</protein>
<dbReference type="Pfam" id="PF17771">
    <property type="entry name" value="ADAMTS_CR_2"/>
    <property type="match status" value="1"/>
</dbReference>
<feature type="disulfide bond" evidence="8">
    <location>
        <begin position="612"/>
        <end position="621"/>
    </location>
</feature>
<dbReference type="PROSITE" id="PS01186">
    <property type="entry name" value="EGF_2"/>
    <property type="match status" value="1"/>
</dbReference>
<dbReference type="CDD" id="cd00054">
    <property type="entry name" value="EGF_CA"/>
    <property type="match status" value="1"/>
</dbReference>
<dbReference type="Pfam" id="PF13574">
    <property type="entry name" value="Reprolysin_2"/>
    <property type="match status" value="1"/>
</dbReference>
<keyword evidence="1" id="KW-0645">Protease</keyword>
<evidence type="ECO:0000256" key="3">
    <source>
        <dbReference type="ARBA" id="ARBA00022801"/>
    </source>
</evidence>
<evidence type="ECO:0000256" key="5">
    <source>
        <dbReference type="ARBA" id="ARBA00023049"/>
    </source>
</evidence>
<feature type="binding site" evidence="9">
    <location>
        <position position="325"/>
    </location>
    <ligand>
        <name>Zn(2+)</name>
        <dbReference type="ChEBI" id="CHEBI:29105"/>
        <note>catalytic</note>
    </ligand>
</feature>
<organism evidence="12 13">
    <name type="scientific">Brachionus calyciflorus</name>
    <dbReference type="NCBI Taxonomy" id="104777"/>
    <lineage>
        <taxon>Eukaryota</taxon>
        <taxon>Metazoa</taxon>
        <taxon>Spiralia</taxon>
        <taxon>Gnathifera</taxon>
        <taxon>Rotifera</taxon>
        <taxon>Eurotatoria</taxon>
        <taxon>Monogononta</taxon>
        <taxon>Pseudotrocha</taxon>
        <taxon>Ploima</taxon>
        <taxon>Brachionidae</taxon>
        <taxon>Brachionus</taxon>
    </lineage>
</organism>
<dbReference type="Gene3D" id="2.10.25.10">
    <property type="entry name" value="Laminin"/>
    <property type="match status" value="1"/>
</dbReference>
<evidence type="ECO:0000256" key="6">
    <source>
        <dbReference type="ARBA" id="ARBA00023157"/>
    </source>
</evidence>
<feature type="binding site" evidence="9">
    <location>
        <position position="319"/>
    </location>
    <ligand>
        <name>Zn(2+)</name>
        <dbReference type="ChEBI" id="CHEBI:29105"/>
        <note>catalytic</note>
    </ligand>
</feature>
<keyword evidence="8" id="KW-0245">EGF-like domain</keyword>
<dbReference type="GO" id="GO:0004222">
    <property type="term" value="F:metalloendopeptidase activity"/>
    <property type="evidence" value="ECO:0007669"/>
    <property type="project" value="InterPro"/>
</dbReference>
<dbReference type="InterPro" id="IPR001590">
    <property type="entry name" value="Peptidase_M12B"/>
</dbReference>
<dbReference type="SUPFAM" id="SSF55486">
    <property type="entry name" value="Metalloproteases ('zincins'), catalytic domain"/>
    <property type="match status" value="1"/>
</dbReference>
<evidence type="ECO:0000256" key="9">
    <source>
        <dbReference type="PROSITE-ProRule" id="PRU00276"/>
    </source>
</evidence>
<keyword evidence="4 9" id="KW-0862">Zinc</keyword>
<dbReference type="InterPro" id="IPR000742">
    <property type="entry name" value="EGF"/>
</dbReference>
<reference evidence="12" key="1">
    <citation type="submission" date="2021-02" db="EMBL/GenBank/DDBJ databases">
        <authorList>
            <person name="Nowell W R."/>
        </authorList>
    </citation>
    <scope>NUCLEOTIDE SEQUENCE</scope>
    <source>
        <strain evidence="12">Ploen Becks lab</strain>
    </source>
</reference>
<comment type="caution">
    <text evidence="12">The sequence shown here is derived from an EMBL/GenBank/DDBJ whole genome shotgun (WGS) entry which is preliminary data.</text>
</comment>
<dbReference type="Gene3D" id="3.40.390.10">
    <property type="entry name" value="Collagenase (Catalytic Domain)"/>
    <property type="match status" value="1"/>
</dbReference>
<feature type="binding site" evidence="9">
    <location>
        <position position="315"/>
    </location>
    <ligand>
        <name>Zn(2+)</name>
        <dbReference type="ChEBI" id="CHEBI:29105"/>
        <note>catalytic</note>
    </ligand>
</feature>
<dbReference type="PANTHER" id="PTHR11905:SF249">
    <property type="entry name" value="SOL NARAE, ISOFORM C"/>
    <property type="match status" value="1"/>
</dbReference>
<feature type="domain" description="EGF-like" evidence="10">
    <location>
        <begin position="581"/>
        <end position="622"/>
    </location>
</feature>
<dbReference type="Proteomes" id="UP000663879">
    <property type="component" value="Unassembled WGS sequence"/>
</dbReference>
<evidence type="ECO:0000259" key="10">
    <source>
        <dbReference type="PROSITE" id="PS50026"/>
    </source>
</evidence>
<dbReference type="OrthoDB" id="10035764at2759"/>
<dbReference type="GO" id="GO:0006509">
    <property type="term" value="P:membrane protein ectodomain proteolysis"/>
    <property type="evidence" value="ECO:0007669"/>
    <property type="project" value="TreeGrafter"/>
</dbReference>
<keyword evidence="7" id="KW-0325">Glycoprotein</keyword>
<dbReference type="PROSITE" id="PS00022">
    <property type="entry name" value="EGF_1"/>
    <property type="match status" value="1"/>
</dbReference>
<accession>A0A813M8I7</accession>
<evidence type="ECO:0000256" key="8">
    <source>
        <dbReference type="PROSITE-ProRule" id="PRU00076"/>
    </source>
</evidence>
<proteinExistence type="predicted"/>
<feature type="domain" description="Peptidase M12B" evidence="11">
    <location>
        <begin position="140"/>
        <end position="372"/>
    </location>
</feature>